<dbReference type="EMBL" id="JAGGKS010000002">
    <property type="protein sequence ID" value="MBP1924872.1"/>
    <property type="molecule type" value="Genomic_DNA"/>
</dbReference>
<evidence type="ECO:0000313" key="3">
    <source>
        <dbReference type="Proteomes" id="UP001519342"/>
    </source>
</evidence>
<reference evidence="2 3" key="1">
    <citation type="submission" date="2021-03" db="EMBL/GenBank/DDBJ databases">
        <title>Genomic Encyclopedia of Type Strains, Phase IV (KMG-IV): sequencing the most valuable type-strain genomes for metagenomic binning, comparative biology and taxonomic classification.</title>
        <authorList>
            <person name="Goeker M."/>
        </authorList>
    </citation>
    <scope>NUCLEOTIDE SEQUENCE [LARGE SCALE GENOMIC DNA]</scope>
    <source>
        <strain evidence="2 3">DSM 24004</strain>
    </source>
</reference>
<keyword evidence="2" id="KW-0378">Hydrolase</keyword>
<dbReference type="GO" id="GO:0004722">
    <property type="term" value="F:protein serine/threonine phosphatase activity"/>
    <property type="evidence" value="ECO:0007669"/>
    <property type="project" value="UniProtKB-EC"/>
</dbReference>
<dbReference type="Proteomes" id="UP001519342">
    <property type="component" value="Unassembled WGS sequence"/>
</dbReference>
<keyword evidence="3" id="KW-1185">Reference proteome</keyword>
<dbReference type="PROSITE" id="PS51746">
    <property type="entry name" value="PPM_2"/>
    <property type="match status" value="1"/>
</dbReference>
<accession>A0ABS4GB15</accession>
<gene>
    <name evidence="2" type="ORF">J2Z76_000729</name>
</gene>
<dbReference type="Pfam" id="PF13672">
    <property type="entry name" value="PP2C_2"/>
    <property type="match status" value="1"/>
</dbReference>
<proteinExistence type="predicted"/>
<feature type="domain" description="PPM-type phosphatase" evidence="1">
    <location>
        <begin position="2"/>
        <end position="241"/>
    </location>
</feature>
<dbReference type="InterPro" id="IPR001932">
    <property type="entry name" value="PPM-type_phosphatase-like_dom"/>
</dbReference>
<evidence type="ECO:0000259" key="1">
    <source>
        <dbReference type="PROSITE" id="PS51746"/>
    </source>
</evidence>
<organism evidence="2 3">
    <name type="scientific">Sedimentibacter acidaminivorans</name>
    <dbReference type="NCBI Taxonomy" id="913099"/>
    <lineage>
        <taxon>Bacteria</taxon>
        <taxon>Bacillati</taxon>
        <taxon>Bacillota</taxon>
        <taxon>Tissierellia</taxon>
        <taxon>Sedimentibacter</taxon>
    </lineage>
</organism>
<dbReference type="SUPFAM" id="SSF81606">
    <property type="entry name" value="PP2C-like"/>
    <property type="match status" value="1"/>
</dbReference>
<dbReference type="Gene3D" id="3.60.40.10">
    <property type="entry name" value="PPM-type phosphatase domain"/>
    <property type="match status" value="1"/>
</dbReference>
<evidence type="ECO:0000313" key="2">
    <source>
        <dbReference type="EMBL" id="MBP1924872.1"/>
    </source>
</evidence>
<dbReference type="EC" id="3.1.3.16" evidence="2"/>
<comment type="caution">
    <text evidence="2">The sequence shown here is derived from an EMBL/GenBank/DDBJ whole genome shotgun (WGS) entry which is preliminary data.</text>
</comment>
<dbReference type="SMART" id="SM00332">
    <property type="entry name" value="PP2Cc"/>
    <property type="match status" value="1"/>
</dbReference>
<dbReference type="RefSeq" id="WP_209510635.1">
    <property type="nucleotide sequence ID" value="NZ_JAGGKS010000002.1"/>
</dbReference>
<dbReference type="InterPro" id="IPR036457">
    <property type="entry name" value="PPM-type-like_dom_sf"/>
</dbReference>
<dbReference type="NCBIfam" id="NF033484">
    <property type="entry name" value="Stp1_PP2C_phos"/>
    <property type="match status" value="1"/>
</dbReference>
<dbReference type="CDD" id="cd00143">
    <property type="entry name" value="PP2Cc"/>
    <property type="match status" value="1"/>
</dbReference>
<sequence>MNVYFETNKGIIRDKNEDNLIIEETERYNLYAVADGMGGHKAGEIASSMLIDVIRSYFIKGIENDDFKIPTFIDQSIKAANIKILQEASNKDEYLGMGTTVTMAVIDLKDNIAYIGNVGDSRTYILRDNNIKQITEDHTYVRELVKEGKISREEAKIHPQKNIITRAIGSEENISIDIFEIELIENDILLLCSDGLTTHLLDDEIMNIIKTYGSSDSVKKLIKFCNDNGGTDNITVIIIDNSYRGDNL</sequence>
<dbReference type="PANTHER" id="PTHR47992">
    <property type="entry name" value="PROTEIN PHOSPHATASE"/>
    <property type="match status" value="1"/>
</dbReference>
<name>A0ABS4GB15_9FIRM</name>
<dbReference type="InterPro" id="IPR015655">
    <property type="entry name" value="PP2C"/>
</dbReference>
<dbReference type="SMART" id="SM00331">
    <property type="entry name" value="PP2C_SIG"/>
    <property type="match status" value="1"/>
</dbReference>
<protein>
    <submittedName>
        <fullName evidence="2">Protein phosphatase</fullName>
        <ecNumber evidence="2">3.1.3.16</ecNumber>
    </submittedName>
</protein>